<evidence type="ECO:0000256" key="3">
    <source>
        <dbReference type="SAM" id="MobiDB-lite"/>
    </source>
</evidence>
<accession>A0ABW9QUS5</accession>
<gene>
    <name evidence="4" type="ORF">GHK86_10265</name>
</gene>
<dbReference type="Pfam" id="PF03963">
    <property type="entry name" value="FlgD"/>
    <property type="match status" value="1"/>
</dbReference>
<organism evidence="4 5">
    <name type="scientific">Acidiferrimicrobium australe</name>
    <dbReference type="NCBI Taxonomy" id="2664430"/>
    <lineage>
        <taxon>Bacteria</taxon>
        <taxon>Bacillati</taxon>
        <taxon>Actinomycetota</taxon>
        <taxon>Acidimicrobiia</taxon>
        <taxon>Acidimicrobiales</taxon>
        <taxon>Acidimicrobiaceae</taxon>
        <taxon>Acidiferrimicrobium</taxon>
    </lineage>
</organism>
<proteinExistence type="inferred from homology"/>
<keyword evidence="2" id="KW-1005">Bacterial flagellum biogenesis</keyword>
<keyword evidence="5" id="KW-1185">Reference proteome</keyword>
<comment type="caution">
    <text evidence="4">The sequence shown here is derived from an EMBL/GenBank/DDBJ whole genome shotgun (WGS) entry which is preliminary data.</text>
</comment>
<protein>
    <recommendedName>
        <fullName evidence="6">Flagellar hook capping protein</fullName>
    </recommendedName>
</protein>
<evidence type="ECO:0000256" key="2">
    <source>
        <dbReference type="ARBA" id="ARBA00022795"/>
    </source>
</evidence>
<evidence type="ECO:0000313" key="4">
    <source>
        <dbReference type="EMBL" id="MST33101.1"/>
    </source>
</evidence>
<dbReference type="EMBL" id="WJHE01000485">
    <property type="protein sequence ID" value="MST33101.1"/>
    <property type="molecule type" value="Genomic_DNA"/>
</dbReference>
<sequence>MPSSIPTQAQAASNGINANTFLKLLVAQLQYQNPNSPSNPTQYLTQTAAFEEVQQLDSLQTSVQALTQQQQVSSGVAMLGQQVTASTGTSGSSVSGVVSAVQLTST</sequence>
<dbReference type="InterPro" id="IPR005648">
    <property type="entry name" value="FlgD"/>
</dbReference>
<reference evidence="4 5" key="1">
    <citation type="submission" date="2019-11" db="EMBL/GenBank/DDBJ databases">
        <title>Acidiferrimicrobium australis gen. nov., sp. nov., an acidophilic and obligately heterotrophic, member of the Actinobacteria that catalyses dissimilatory oxido- reduction of iron isolated from metal-rich acidic water in Chile.</title>
        <authorList>
            <person name="Gonzalez D."/>
            <person name="Huber K."/>
            <person name="Hedrich S."/>
            <person name="Rojas-Villalobos C."/>
            <person name="Quatrini R."/>
            <person name="Dinamarca M.A."/>
            <person name="Schwarz A."/>
            <person name="Canales C."/>
            <person name="Nancucheo I."/>
        </authorList>
    </citation>
    <scope>NUCLEOTIDE SEQUENCE [LARGE SCALE GENOMIC DNA]</scope>
    <source>
        <strain evidence="4 5">USS-CCA1</strain>
    </source>
</reference>
<name>A0ABW9QUS5_9ACTN</name>
<feature type="non-terminal residue" evidence="4">
    <location>
        <position position="106"/>
    </location>
</feature>
<dbReference type="Proteomes" id="UP000437736">
    <property type="component" value="Unassembled WGS sequence"/>
</dbReference>
<evidence type="ECO:0000313" key="5">
    <source>
        <dbReference type="Proteomes" id="UP000437736"/>
    </source>
</evidence>
<feature type="region of interest" description="Disordered" evidence="3">
    <location>
        <begin position="86"/>
        <end position="106"/>
    </location>
</feature>
<evidence type="ECO:0000256" key="1">
    <source>
        <dbReference type="ARBA" id="ARBA00010577"/>
    </source>
</evidence>
<evidence type="ECO:0008006" key="6">
    <source>
        <dbReference type="Google" id="ProtNLM"/>
    </source>
</evidence>
<comment type="similarity">
    <text evidence="1">Belongs to the FlgD family.</text>
</comment>